<comment type="caution">
    <text evidence="2">The sequence shown here is derived from an EMBL/GenBank/DDBJ whole genome shotgun (WGS) entry which is preliminary data.</text>
</comment>
<dbReference type="Proteomes" id="UP001323405">
    <property type="component" value="Unassembled WGS sequence"/>
</dbReference>
<dbReference type="EMBL" id="JAFFHA010000008">
    <property type="protein sequence ID" value="KAK4651864.1"/>
    <property type="molecule type" value="Genomic_DNA"/>
</dbReference>
<accession>A0ABR0G8A6</accession>
<dbReference type="InterPro" id="IPR046541">
    <property type="entry name" value="DUF6606"/>
</dbReference>
<organism evidence="2 3">
    <name type="scientific">Podospora pseudocomata</name>
    <dbReference type="NCBI Taxonomy" id="2093779"/>
    <lineage>
        <taxon>Eukaryota</taxon>
        <taxon>Fungi</taxon>
        <taxon>Dikarya</taxon>
        <taxon>Ascomycota</taxon>
        <taxon>Pezizomycotina</taxon>
        <taxon>Sordariomycetes</taxon>
        <taxon>Sordariomycetidae</taxon>
        <taxon>Sordariales</taxon>
        <taxon>Podosporaceae</taxon>
        <taxon>Podospora</taxon>
    </lineage>
</organism>
<evidence type="ECO:0000313" key="2">
    <source>
        <dbReference type="EMBL" id="KAK4651864.1"/>
    </source>
</evidence>
<protein>
    <recommendedName>
        <fullName evidence="1">DUF6606 domain-containing protein</fullName>
    </recommendedName>
</protein>
<feature type="domain" description="DUF6606" evidence="1">
    <location>
        <begin position="5"/>
        <end position="262"/>
    </location>
</feature>
<sequence length="666" mass="75398">MEIALYNHLALPLRVPPSEDGNLSDLEIQLTDHLISNVRIMCQAFRQPYQPGAHPSAISKVWEYIRLCLESSKTVNRNGRVNRTTLLSEFRHLAQGNAVILHISSQNAALLVHRLGVRDEVVFEVFETSPRNDDVLAAENALQWDFPGSAVAIPLATFEDGAFQGSLATFLEQASLESTKMFAAHTFKAGADIHEYRDTSSPTMISSMLMAVLEENGRRISTPLLRKRVRDDISWHQARKPWRRLPYWLVLRVSIARYLSLVLGAEMGRINKIIDDATRRVATEWEAFKKAHARPIPELPKRASPADLNLPLELSGSMLRDLQTNWGKTTRGHCRRWVAPEHFDLGSVTNKHLSEFAQPLFHVTQQEMLLQDCSPNESLITYLQTALPLFHGNPEQLSILILNAMEMWMRLDQTTCFQFPLLTDYHPVFTPESLNVLHLATYKDMVRLQAVQKHISQRIHASSLPRCTIFDDPSSSCFAARYFDGMHPDSVAMRNSYADITHADVLRKELKRKEWEKKTEEFQSLTRQVDGSSCILIVDEDDPLGRSFHDDHYCPRCRAMHKLEKIRIQIYEESLPSDIHLAKAAVFELRCPPAFANYRDTTLMLISKLASPEVAVGVAPKCLLNGYSQLHTVANIYPKFTLASLTKSYFPSSGKVDETGCASPTG</sequence>
<name>A0ABR0G8A6_9PEZI</name>
<proteinExistence type="predicted"/>
<dbReference type="RefSeq" id="XP_062740839.1">
    <property type="nucleotide sequence ID" value="XM_062884137.1"/>
</dbReference>
<reference evidence="2 3" key="1">
    <citation type="journal article" date="2023" name="bioRxiv">
        <title>High-quality genome assemblies of four members of thePodospora anserinaspecies complex.</title>
        <authorList>
            <person name="Ament-Velasquez S.L."/>
            <person name="Vogan A.A."/>
            <person name="Wallerman O."/>
            <person name="Hartmann F."/>
            <person name="Gautier V."/>
            <person name="Silar P."/>
            <person name="Giraud T."/>
            <person name="Johannesson H."/>
        </authorList>
    </citation>
    <scope>NUCLEOTIDE SEQUENCE [LARGE SCALE GENOMIC DNA]</scope>
    <source>
        <strain evidence="2 3">CBS 415.72m</strain>
    </source>
</reference>
<dbReference type="GeneID" id="87903920"/>
<keyword evidence="3" id="KW-1185">Reference proteome</keyword>
<gene>
    <name evidence="2" type="ORF">QC762_0097090</name>
</gene>
<evidence type="ECO:0000313" key="3">
    <source>
        <dbReference type="Proteomes" id="UP001323405"/>
    </source>
</evidence>
<evidence type="ECO:0000259" key="1">
    <source>
        <dbReference type="Pfam" id="PF20255"/>
    </source>
</evidence>
<dbReference type="Pfam" id="PF20255">
    <property type="entry name" value="DUF6606"/>
    <property type="match status" value="1"/>
</dbReference>